<keyword evidence="7 8" id="KW-0998">Cell outer membrane</keyword>
<dbReference type="Pfam" id="PF07715">
    <property type="entry name" value="Plug"/>
    <property type="match status" value="1"/>
</dbReference>
<keyword evidence="2 8" id="KW-0813">Transport</keyword>
<dbReference type="EMBL" id="AYUF01000311">
    <property type="protein sequence ID" value="ETK02660.1"/>
    <property type="molecule type" value="Genomic_DNA"/>
</dbReference>
<keyword evidence="3 8" id="KW-1134">Transmembrane beta strand</keyword>
<dbReference type="GO" id="GO:0015344">
    <property type="term" value="F:siderophore uptake transmembrane transporter activity"/>
    <property type="evidence" value="ECO:0007669"/>
    <property type="project" value="TreeGrafter"/>
</dbReference>
<evidence type="ECO:0000256" key="1">
    <source>
        <dbReference type="ARBA" id="ARBA00004571"/>
    </source>
</evidence>
<dbReference type="InterPro" id="IPR037066">
    <property type="entry name" value="Plug_dom_sf"/>
</dbReference>
<dbReference type="Proteomes" id="UP000018837">
    <property type="component" value="Unassembled WGS sequence"/>
</dbReference>
<feature type="domain" description="TonB-dependent receptor plug" evidence="9">
    <location>
        <begin position="127"/>
        <end position="214"/>
    </location>
</feature>
<proteinExistence type="inferred from homology"/>
<dbReference type="Gene3D" id="2.40.170.20">
    <property type="entry name" value="TonB-dependent receptor, beta-barrel domain"/>
    <property type="match status" value="1"/>
</dbReference>
<dbReference type="PANTHER" id="PTHR30069:SF29">
    <property type="entry name" value="HEMOGLOBIN AND HEMOGLOBIN-HAPTOGLOBIN-BINDING PROTEIN 1-RELATED"/>
    <property type="match status" value="1"/>
</dbReference>
<accession>W2C6A0</accession>
<dbReference type="Gene3D" id="2.170.130.10">
    <property type="entry name" value="TonB-dependent receptor, plug domain"/>
    <property type="match status" value="1"/>
</dbReference>
<reference evidence="10 11" key="1">
    <citation type="submission" date="2013-11" db="EMBL/GenBank/DDBJ databases">
        <title>Single cell genomics of uncultured Tannerella BU063 (oral taxon 286).</title>
        <authorList>
            <person name="Beall C.J."/>
            <person name="Campbell A.G."/>
            <person name="Griffen A.L."/>
            <person name="Podar M."/>
            <person name="Leys E.J."/>
        </authorList>
    </citation>
    <scope>NUCLEOTIDE SEQUENCE [LARGE SCALE GENOMIC DNA]</scope>
    <source>
        <strain evidence="10">Cell 2</strain>
    </source>
</reference>
<keyword evidence="10" id="KW-0675">Receptor</keyword>
<gene>
    <name evidence="10" type="ORF">N425_03025</name>
</gene>
<comment type="caution">
    <text evidence="10">The sequence shown here is derived from an EMBL/GenBank/DDBJ whole genome shotgun (WGS) entry which is preliminary data.</text>
</comment>
<keyword evidence="5" id="KW-0732">Signal</keyword>
<organism evidence="10 11">
    <name type="scientific">Tannerella sp. oral taxon BU063 isolate Cell 2</name>
    <dbReference type="NCBI Taxonomy" id="1411148"/>
    <lineage>
        <taxon>Bacteria</taxon>
        <taxon>Pseudomonadati</taxon>
        <taxon>Bacteroidota</taxon>
        <taxon>Bacteroidia</taxon>
        <taxon>Bacteroidales</taxon>
        <taxon>Tannerellaceae</taxon>
        <taxon>Tannerella</taxon>
    </lineage>
</organism>
<evidence type="ECO:0000313" key="11">
    <source>
        <dbReference type="Proteomes" id="UP000018837"/>
    </source>
</evidence>
<name>W2C6A0_9BACT</name>
<dbReference type="InterPro" id="IPR008969">
    <property type="entry name" value="CarboxyPept-like_regulatory"/>
</dbReference>
<evidence type="ECO:0000256" key="6">
    <source>
        <dbReference type="ARBA" id="ARBA00023136"/>
    </source>
</evidence>
<dbReference type="AlphaFoldDB" id="W2C6A0"/>
<sequence>MMLLAGLLYLLDAASQGTVRGTVRDAAGRPVVAATVAAGAQRGTSTDDRGAYALELPAGRTTLTVSSVGYKTVKAEVDAARTPTQNFVLEEDAVTLNVVEVYAKSPAQRLRESAFAAAAPDVKAQLSQLHDLNTLVGRTAGVKVREEGGVGSDFELSINGLSGNSIRYFMDGLPLATKGSGVSPANLPVNLIERVEIYKGVVPAYLGADALGGAINIITRREQRNYLDASYGIGSFHTHKADLFAQVVDRRTGIIVRPVAGFNFSKNDYLVRGVELWDEAAQEFRLTDRRRFHDDYLSALMQLEAGVSRRTWADELFVSASYSTTRKQLQTGAMQTIVYGAAERQTEAWNIAARYAKKALFLPGLNASLSASHTWDHAQTIDTTFRKYRWDGSYIESARSEIMGRDRMHRHYRRPMTLVRLGLDYHFNLHHSLNLNYLMNRTGNRRTDDVDSDFAPSDDIFAKHTLGLSYSQLLVEDRWQNTFFVKNYTNYLKVGQQELPWITGSGEVQGPSTKNHTGYGLATRYAFPSDAFAVKASYEHSLRLPMSRELLGNGTTVYANLRLRPENSHNINLGFFGALRPAPGHRLDYELNAFYRDVKDYIRLVVSETEGTSQYDNVPGVGIRGLEGELRYAYADLLQVVANGSWEDARSMTRYYPDGKEMITYRNRIPNRPWLFAHVEATLKRRDVLIPRSTVRLTYNFDFVRSFFLTWEGYGSLDSKSRIPTQYRHDVALSVSFADERYNVSLSCNNLFDRTLYDNYKLQKPGRAFFCKFRVFIN</sequence>
<evidence type="ECO:0000256" key="4">
    <source>
        <dbReference type="ARBA" id="ARBA00022692"/>
    </source>
</evidence>
<keyword evidence="6 8" id="KW-0472">Membrane</keyword>
<dbReference type="InterPro" id="IPR036942">
    <property type="entry name" value="Beta-barrel_TonB_sf"/>
</dbReference>
<dbReference type="SUPFAM" id="SSF49464">
    <property type="entry name" value="Carboxypeptidase regulatory domain-like"/>
    <property type="match status" value="1"/>
</dbReference>
<comment type="subcellular location">
    <subcellularLocation>
        <location evidence="1 8">Cell outer membrane</location>
        <topology evidence="1 8">Multi-pass membrane protein</topology>
    </subcellularLocation>
</comment>
<dbReference type="SUPFAM" id="SSF56935">
    <property type="entry name" value="Porins"/>
    <property type="match status" value="1"/>
</dbReference>
<evidence type="ECO:0000256" key="2">
    <source>
        <dbReference type="ARBA" id="ARBA00022448"/>
    </source>
</evidence>
<dbReference type="Pfam" id="PF13715">
    <property type="entry name" value="CarbopepD_reg_2"/>
    <property type="match status" value="1"/>
</dbReference>
<evidence type="ECO:0000313" key="10">
    <source>
        <dbReference type="EMBL" id="ETK02660.1"/>
    </source>
</evidence>
<evidence type="ECO:0000256" key="3">
    <source>
        <dbReference type="ARBA" id="ARBA00022452"/>
    </source>
</evidence>
<dbReference type="PANTHER" id="PTHR30069">
    <property type="entry name" value="TONB-DEPENDENT OUTER MEMBRANE RECEPTOR"/>
    <property type="match status" value="1"/>
</dbReference>
<dbReference type="GO" id="GO:0044718">
    <property type="term" value="P:siderophore transmembrane transport"/>
    <property type="evidence" value="ECO:0007669"/>
    <property type="project" value="TreeGrafter"/>
</dbReference>
<comment type="similarity">
    <text evidence="8">Belongs to the TonB-dependent receptor family.</text>
</comment>
<dbReference type="PROSITE" id="PS52016">
    <property type="entry name" value="TONB_DEPENDENT_REC_3"/>
    <property type="match status" value="1"/>
</dbReference>
<protein>
    <submittedName>
        <fullName evidence="10">TonB dependent receptor</fullName>
    </submittedName>
</protein>
<dbReference type="Gene3D" id="2.60.40.1120">
    <property type="entry name" value="Carboxypeptidase-like, regulatory domain"/>
    <property type="match status" value="1"/>
</dbReference>
<evidence type="ECO:0000256" key="7">
    <source>
        <dbReference type="ARBA" id="ARBA00023237"/>
    </source>
</evidence>
<dbReference type="InterPro" id="IPR039426">
    <property type="entry name" value="TonB-dep_rcpt-like"/>
</dbReference>
<evidence type="ECO:0000256" key="8">
    <source>
        <dbReference type="PROSITE-ProRule" id="PRU01360"/>
    </source>
</evidence>
<dbReference type="GO" id="GO:0009279">
    <property type="term" value="C:cell outer membrane"/>
    <property type="evidence" value="ECO:0007669"/>
    <property type="project" value="UniProtKB-SubCell"/>
</dbReference>
<dbReference type="InterPro" id="IPR012910">
    <property type="entry name" value="Plug_dom"/>
</dbReference>
<keyword evidence="4 8" id="KW-0812">Transmembrane</keyword>
<dbReference type="PATRIC" id="fig|1411148.3.peg.373"/>
<evidence type="ECO:0000259" key="9">
    <source>
        <dbReference type="Pfam" id="PF07715"/>
    </source>
</evidence>
<evidence type="ECO:0000256" key="5">
    <source>
        <dbReference type="ARBA" id="ARBA00022729"/>
    </source>
</evidence>